<dbReference type="SUPFAM" id="SSF55729">
    <property type="entry name" value="Acyl-CoA N-acyltransferases (Nat)"/>
    <property type="match status" value="1"/>
</dbReference>
<protein>
    <submittedName>
        <fullName evidence="4">Aminoglycoside N(6')-acetyltransferase type 1</fullName>
        <ecNumber evidence="4">2.3.1.82</ecNumber>
    </submittedName>
</protein>
<gene>
    <name evidence="4" type="ORF">SCFA_80007</name>
</gene>
<dbReference type="Pfam" id="PF00583">
    <property type="entry name" value="Acetyltransf_1"/>
    <property type="match status" value="1"/>
</dbReference>
<keyword evidence="2 4" id="KW-0012">Acyltransferase</keyword>
<dbReference type="AlphaFoldDB" id="A0A485MBC5"/>
<keyword evidence="1 4" id="KW-0808">Transferase</keyword>
<evidence type="ECO:0000256" key="2">
    <source>
        <dbReference type="ARBA" id="ARBA00023315"/>
    </source>
</evidence>
<dbReference type="Gene3D" id="3.40.630.30">
    <property type="match status" value="1"/>
</dbReference>
<reference evidence="4" key="1">
    <citation type="submission" date="2019-03" db="EMBL/GenBank/DDBJ databases">
        <authorList>
            <person name="Hao L."/>
        </authorList>
    </citation>
    <scope>NUCLEOTIDE SEQUENCE</scope>
</reference>
<proteinExistence type="predicted"/>
<dbReference type="EMBL" id="CAADRM010000147">
    <property type="protein sequence ID" value="VFU18246.1"/>
    <property type="molecule type" value="Genomic_DNA"/>
</dbReference>
<feature type="domain" description="N-acetyltransferase" evidence="3">
    <location>
        <begin position="7"/>
        <end position="150"/>
    </location>
</feature>
<dbReference type="InterPro" id="IPR000182">
    <property type="entry name" value="GNAT_dom"/>
</dbReference>
<dbReference type="EC" id="2.3.1.82" evidence="4"/>
<dbReference type="PANTHER" id="PTHR43877">
    <property type="entry name" value="AMINOALKYLPHOSPHONATE N-ACETYLTRANSFERASE-RELATED-RELATED"/>
    <property type="match status" value="1"/>
</dbReference>
<name>A0A485MBC5_9ZZZZ</name>
<organism evidence="4">
    <name type="scientific">anaerobic digester metagenome</name>
    <dbReference type="NCBI Taxonomy" id="1263854"/>
    <lineage>
        <taxon>unclassified sequences</taxon>
        <taxon>metagenomes</taxon>
        <taxon>ecological metagenomes</taxon>
    </lineage>
</organism>
<dbReference type="PROSITE" id="PS51186">
    <property type="entry name" value="GNAT"/>
    <property type="match status" value="1"/>
</dbReference>
<sequence>MDAAKGCIIREAGPGDAQAVASLFSQLGYPASAEEMTERIETLSPLKEYKTFVAEAQGEVIGLVGVYLGRSLEFTGMYGRLTALVVDEKWRGRGIGKMLIERVESWLAGQGALLVVLTSSSRRKESHDFYRHIGYIDTGLRFTKRLNQES</sequence>
<accession>A0A485MBC5</accession>
<evidence type="ECO:0000313" key="4">
    <source>
        <dbReference type="EMBL" id="VFU18246.1"/>
    </source>
</evidence>
<evidence type="ECO:0000259" key="3">
    <source>
        <dbReference type="PROSITE" id="PS51186"/>
    </source>
</evidence>
<dbReference type="InterPro" id="IPR016181">
    <property type="entry name" value="Acyl_CoA_acyltransferase"/>
</dbReference>
<dbReference type="InterPro" id="IPR050832">
    <property type="entry name" value="Bact_Acetyltransf"/>
</dbReference>
<evidence type="ECO:0000256" key="1">
    <source>
        <dbReference type="ARBA" id="ARBA00022679"/>
    </source>
</evidence>
<dbReference type="CDD" id="cd04301">
    <property type="entry name" value="NAT_SF"/>
    <property type="match status" value="1"/>
</dbReference>
<dbReference type="GO" id="GO:0047663">
    <property type="term" value="F:aminoglycoside 6'-N-acetyltransferase activity"/>
    <property type="evidence" value="ECO:0007669"/>
    <property type="project" value="UniProtKB-EC"/>
</dbReference>